<name>A0A1H2ZI06_9FLAO</name>
<organism evidence="2 3">
    <name type="scientific">Capnocytophaga granulosa</name>
    <dbReference type="NCBI Taxonomy" id="45242"/>
    <lineage>
        <taxon>Bacteria</taxon>
        <taxon>Pseudomonadati</taxon>
        <taxon>Bacteroidota</taxon>
        <taxon>Flavobacteriia</taxon>
        <taxon>Flavobacteriales</taxon>
        <taxon>Flavobacteriaceae</taxon>
        <taxon>Capnocytophaga</taxon>
    </lineage>
</organism>
<evidence type="ECO:0000313" key="2">
    <source>
        <dbReference type="EMBL" id="SDX17005.1"/>
    </source>
</evidence>
<keyword evidence="1" id="KW-0472">Membrane</keyword>
<feature type="transmembrane region" description="Helical" evidence="1">
    <location>
        <begin position="35"/>
        <end position="56"/>
    </location>
</feature>
<evidence type="ECO:0000313" key="3">
    <source>
        <dbReference type="Proteomes" id="UP000182771"/>
    </source>
</evidence>
<reference evidence="2 3" key="1">
    <citation type="submission" date="2016-10" db="EMBL/GenBank/DDBJ databases">
        <authorList>
            <person name="Varghese N."/>
            <person name="Submissions S."/>
        </authorList>
    </citation>
    <scope>NUCLEOTIDE SEQUENCE [LARGE SCALE GENOMIC DNA]</scope>
    <source>
        <strain evidence="2 3">DSM 11449</strain>
    </source>
</reference>
<evidence type="ECO:0000256" key="1">
    <source>
        <dbReference type="SAM" id="Phobius"/>
    </source>
</evidence>
<dbReference type="GeneID" id="85017189"/>
<feature type="transmembrane region" description="Helical" evidence="1">
    <location>
        <begin position="62"/>
        <end position="83"/>
    </location>
</feature>
<dbReference type="RefSeq" id="WP_016421221.1">
    <property type="nucleotide sequence ID" value="NZ_FNND01000010.1"/>
</dbReference>
<proteinExistence type="predicted"/>
<accession>A0A1H2ZI06</accession>
<protein>
    <submittedName>
        <fullName evidence="2">Uncharacterized protein</fullName>
    </submittedName>
</protein>
<dbReference type="Proteomes" id="UP000182771">
    <property type="component" value="Unassembled WGS sequence"/>
</dbReference>
<keyword evidence="1" id="KW-0812">Transmembrane</keyword>
<dbReference type="AlphaFoldDB" id="A0A1H2ZI06"/>
<sequence>MQTSLNTTETANFLSLYQKAAASLYAFRKRIKQKALLFLLDWVAIPLLFVTFLGFWDKEGSLELKLFIFGIVLLWWCVVKLLLWDKWIAAAEKNYKKFYEKDLPNTK</sequence>
<keyword evidence="3" id="KW-1185">Reference proteome</keyword>
<gene>
    <name evidence="2" type="ORF">SAMN05444420_11053</name>
</gene>
<keyword evidence="1" id="KW-1133">Transmembrane helix</keyword>
<dbReference type="EMBL" id="FNND01000010">
    <property type="protein sequence ID" value="SDX17005.1"/>
    <property type="molecule type" value="Genomic_DNA"/>
</dbReference>
<comment type="caution">
    <text evidence="2">The sequence shown here is derived from an EMBL/GenBank/DDBJ whole genome shotgun (WGS) entry which is preliminary data.</text>
</comment>